<gene>
    <name evidence="2" type="ORF">Poli38472_012652</name>
</gene>
<dbReference type="Proteomes" id="UP000794436">
    <property type="component" value="Unassembled WGS sequence"/>
</dbReference>
<comment type="caution">
    <text evidence="2">The sequence shown here is derived from an EMBL/GenBank/DDBJ whole genome shotgun (WGS) entry which is preliminary data.</text>
</comment>
<dbReference type="InterPro" id="IPR008030">
    <property type="entry name" value="NmrA-like"/>
</dbReference>
<dbReference type="InterPro" id="IPR052718">
    <property type="entry name" value="NmrA-type_oxidoreductase"/>
</dbReference>
<evidence type="ECO:0000259" key="1">
    <source>
        <dbReference type="Pfam" id="PF05368"/>
    </source>
</evidence>
<organism evidence="2 3">
    <name type="scientific">Pythium oligandrum</name>
    <name type="common">Mycoparasitic fungus</name>
    <dbReference type="NCBI Taxonomy" id="41045"/>
    <lineage>
        <taxon>Eukaryota</taxon>
        <taxon>Sar</taxon>
        <taxon>Stramenopiles</taxon>
        <taxon>Oomycota</taxon>
        <taxon>Peronosporomycetes</taxon>
        <taxon>Pythiales</taxon>
        <taxon>Pythiaceae</taxon>
        <taxon>Pythium</taxon>
    </lineage>
</organism>
<sequence>MPASTAPLLITGASGKLGQTTINYLLTTLQISPERIVAGTRDPTKLQELADKGVQVRKVDLGDVQSVTAAAEGVERVLIISTNDVATREAYQKAAVEALVKAGVKHIVYTSLQALEKTLFKLKDSHITTEEFIKSNKVGCTFLRNGLYFENNIGSITGALKSGQWFSAAKDGKVSIVARDDLARAAAYALASDSTENAVYELTGPEALTVDELVAQISETVEKPIQVIQVSVEELAKRISEATGFPTSLTELFASKESSTAAGLADDVTDHLEKLTGIKPQTHREWLAANKEFLKSL</sequence>
<proteinExistence type="predicted"/>
<dbReference type="Gene3D" id="3.40.50.720">
    <property type="entry name" value="NAD(P)-binding Rossmann-like Domain"/>
    <property type="match status" value="1"/>
</dbReference>
<evidence type="ECO:0000313" key="3">
    <source>
        <dbReference type="Proteomes" id="UP000794436"/>
    </source>
</evidence>
<protein>
    <recommendedName>
        <fullName evidence="1">NmrA-like domain-containing protein</fullName>
    </recommendedName>
</protein>
<dbReference type="SUPFAM" id="SSF51735">
    <property type="entry name" value="NAD(P)-binding Rossmann-fold domains"/>
    <property type="match status" value="1"/>
</dbReference>
<name>A0A8K1CDL7_PYTOL</name>
<dbReference type="Pfam" id="PF05368">
    <property type="entry name" value="NmrA"/>
    <property type="match status" value="1"/>
</dbReference>
<dbReference type="Gene3D" id="3.90.25.10">
    <property type="entry name" value="UDP-galactose 4-epimerase, domain 1"/>
    <property type="match status" value="1"/>
</dbReference>
<dbReference type="PANTHER" id="PTHR47129:SF1">
    <property type="entry name" value="NMRA-LIKE DOMAIN-CONTAINING PROTEIN"/>
    <property type="match status" value="1"/>
</dbReference>
<dbReference type="InterPro" id="IPR036291">
    <property type="entry name" value="NAD(P)-bd_dom_sf"/>
</dbReference>
<evidence type="ECO:0000313" key="2">
    <source>
        <dbReference type="EMBL" id="TMW61461.1"/>
    </source>
</evidence>
<keyword evidence="3" id="KW-1185">Reference proteome</keyword>
<dbReference type="PANTHER" id="PTHR47129">
    <property type="entry name" value="QUINONE OXIDOREDUCTASE 2"/>
    <property type="match status" value="1"/>
</dbReference>
<dbReference type="EMBL" id="SPLM01000076">
    <property type="protein sequence ID" value="TMW61461.1"/>
    <property type="molecule type" value="Genomic_DNA"/>
</dbReference>
<dbReference type="AlphaFoldDB" id="A0A8K1CDL7"/>
<reference evidence="2" key="1">
    <citation type="submission" date="2019-03" db="EMBL/GenBank/DDBJ databases">
        <title>Long read genome sequence of the mycoparasitic Pythium oligandrum ATCC 38472 isolated from sugarbeet rhizosphere.</title>
        <authorList>
            <person name="Gaulin E."/>
        </authorList>
    </citation>
    <scope>NUCLEOTIDE SEQUENCE</scope>
    <source>
        <strain evidence="2">ATCC 38472_TT</strain>
    </source>
</reference>
<dbReference type="OrthoDB" id="105621at2759"/>
<feature type="domain" description="NmrA-like" evidence="1">
    <location>
        <begin position="8"/>
        <end position="287"/>
    </location>
</feature>
<accession>A0A8K1CDL7</accession>